<protein>
    <submittedName>
        <fullName evidence="1">Unannotated protein</fullName>
    </submittedName>
</protein>
<dbReference type="EMBL" id="CAEZXM010000254">
    <property type="protein sequence ID" value="CAB4701916.1"/>
    <property type="molecule type" value="Genomic_DNA"/>
</dbReference>
<name>A0A6J6PTS3_9ZZZZ</name>
<organism evidence="1">
    <name type="scientific">freshwater metagenome</name>
    <dbReference type="NCBI Taxonomy" id="449393"/>
    <lineage>
        <taxon>unclassified sequences</taxon>
        <taxon>metagenomes</taxon>
        <taxon>ecological metagenomes</taxon>
    </lineage>
</organism>
<evidence type="ECO:0000313" key="1">
    <source>
        <dbReference type="EMBL" id="CAB4701916.1"/>
    </source>
</evidence>
<sequence length="70" mass="7769">MVVAEPAADTWIMPFMPDAACPGMLHWKAISPSVAFLRVMVWASPGCRSRVVRLRSAMLKLCGMFPEFVT</sequence>
<proteinExistence type="predicted"/>
<dbReference type="AlphaFoldDB" id="A0A6J6PTS3"/>
<reference evidence="1" key="1">
    <citation type="submission" date="2020-05" db="EMBL/GenBank/DDBJ databases">
        <authorList>
            <person name="Chiriac C."/>
            <person name="Salcher M."/>
            <person name="Ghai R."/>
            <person name="Kavagutti S V."/>
        </authorList>
    </citation>
    <scope>NUCLEOTIDE SEQUENCE</scope>
</reference>
<gene>
    <name evidence="1" type="ORF">UFOPK2366_01303</name>
</gene>
<accession>A0A6J6PTS3</accession>